<keyword evidence="2" id="KW-1185">Reference proteome</keyword>
<evidence type="ECO:0000313" key="2">
    <source>
        <dbReference type="Proteomes" id="UP000275408"/>
    </source>
</evidence>
<reference evidence="1 2" key="1">
    <citation type="journal article" date="2018" name="Sci. Rep.">
        <title>Comparative analysis of the Pocillopora damicornis genome highlights role of immune system in coral evolution.</title>
        <authorList>
            <person name="Cunning R."/>
            <person name="Bay R.A."/>
            <person name="Gillette P."/>
            <person name="Baker A.C."/>
            <person name="Traylor-Knowles N."/>
        </authorList>
    </citation>
    <scope>NUCLEOTIDE SEQUENCE [LARGE SCALE GENOMIC DNA]</scope>
    <source>
        <strain evidence="1">RSMAS</strain>
        <tissue evidence="1">Whole animal</tissue>
    </source>
</reference>
<dbReference type="Proteomes" id="UP000275408">
    <property type="component" value="Unassembled WGS sequence"/>
</dbReference>
<dbReference type="EMBL" id="RCHS01002271">
    <property type="protein sequence ID" value="RMX48490.1"/>
    <property type="molecule type" value="Genomic_DNA"/>
</dbReference>
<comment type="caution">
    <text evidence="1">The sequence shown here is derived from an EMBL/GenBank/DDBJ whole genome shotgun (WGS) entry which is preliminary data.</text>
</comment>
<feature type="non-terminal residue" evidence="1">
    <location>
        <position position="1"/>
    </location>
</feature>
<name>A0A3M6U493_POCDA</name>
<dbReference type="AlphaFoldDB" id="A0A3M6U493"/>
<protein>
    <submittedName>
        <fullName evidence="1">Uncharacterized protein</fullName>
    </submittedName>
</protein>
<gene>
    <name evidence="1" type="ORF">pdam_00008476</name>
</gene>
<evidence type="ECO:0000313" key="1">
    <source>
        <dbReference type="EMBL" id="RMX48490.1"/>
    </source>
</evidence>
<sequence length="137" mass="15957">TIPTRYGPYHYKASLCYLLEVRGSQTVKSLPILILRNWRNMLCVMFSLRACTDFCHSVGPEIQKDCNFEAHLYYFSYPSEQNKWTEHGVIRKGGVQCTVSAVSISSLFCTKLNSGNFDIFEFKPIIEFYHSYHCHWP</sequence>
<proteinExistence type="predicted"/>
<organism evidence="1 2">
    <name type="scientific">Pocillopora damicornis</name>
    <name type="common">Cauliflower coral</name>
    <name type="synonym">Millepora damicornis</name>
    <dbReference type="NCBI Taxonomy" id="46731"/>
    <lineage>
        <taxon>Eukaryota</taxon>
        <taxon>Metazoa</taxon>
        <taxon>Cnidaria</taxon>
        <taxon>Anthozoa</taxon>
        <taxon>Hexacorallia</taxon>
        <taxon>Scleractinia</taxon>
        <taxon>Astrocoeniina</taxon>
        <taxon>Pocilloporidae</taxon>
        <taxon>Pocillopora</taxon>
    </lineage>
</organism>
<accession>A0A3M6U493</accession>